<dbReference type="Proteomes" id="UP000507245">
    <property type="component" value="Unassembled WGS sequence"/>
</dbReference>
<sequence length="74" mass="8015">MDTASLGSACLFPKKIRRQKNEPSYSVFELPTCPFVSSAGATSVESGSQDSINTSSGTGTLHLAFYLLQYIFLF</sequence>
<proteinExistence type="predicted"/>
<keyword evidence="2" id="KW-1185">Reference proteome</keyword>
<dbReference type="EMBL" id="CAEKKB010000004">
    <property type="protein sequence ID" value="CAB4308983.1"/>
    <property type="molecule type" value="Genomic_DNA"/>
</dbReference>
<name>A0A6J5X8V9_PRUAR</name>
<evidence type="ECO:0000313" key="2">
    <source>
        <dbReference type="Proteomes" id="UP000507245"/>
    </source>
</evidence>
<reference evidence="2" key="1">
    <citation type="journal article" date="2020" name="Genome Biol.">
        <title>Gamete binning: chromosome-level and haplotype-resolved genome assembly enabled by high-throughput single-cell sequencing of gamete genomes.</title>
        <authorList>
            <person name="Campoy J.A."/>
            <person name="Sun H."/>
            <person name="Goel M."/>
            <person name="Jiao W.-B."/>
            <person name="Folz-Donahue K."/>
            <person name="Wang N."/>
            <person name="Rubio M."/>
            <person name="Liu C."/>
            <person name="Kukat C."/>
            <person name="Ruiz D."/>
            <person name="Huettel B."/>
            <person name="Schneeberger K."/>
        </authorList>
    </citation>
    <scope>NUCLEOTIDE SEQUENCE [LARGE SCALE GENOMIC DNA]</scope>
    <source>
        <strain evidence="2">cv. Rojo Pasion</strain>
    </source>
</reference>
<evidence type="ECO:0000313" key="1">
    <source>
        <dbReference type="EMBL" id="CAB4308983.1"/>
    </source>
</evidence>
<accession>A0A6J5X8V9</accession>
<organism evidence="1 2">
    <name type="scientific">Prunus armeniaca</name>
    <name type="common">Apricot</name>
    <name type="synonym">Armeniaca vulgaris</name>
    <dbReference type="NCBI Taxonomy" id="36596"/>
    <lineage>
        <taxon>Eukaryota</taxon>
        <taxon>Viridiplantae</taxon>
        <taxon>Streptophyta</taxon>
        <taxon>Embryophyta</taxon>
        <taxon>Tracheophyta</taxon>
        <taxon>Spermatophyta</taxon>
        <taxon>Magnoliopsida</taxon>
        <taxon>eudicotyledons</taxon>
        <taxon>Gunneridae</taxon>
        <taxon>Pentapetalae</taxon>
        <taxon>rosids</taxon>
        <taxon>fabids</taxon>
        <taxon>Rosales</taxon>
        <taxon>Rosaceae</taxon>
        <taxon>Amygdaloideae</taxon>
        <taxon>Amygdaleae</taxon>
        <taxon>Prunus</taxon>
    </lineage>
</organism>
<protein>
    <submittedName>
        <fullName evidence="1">Uncharacterized protein</fullName>
    </submittedName>
</protein>
<dbReference type="AlphaFoldDB" id="A0A6J5X8V9"/>
<gene>
    <name evidence="1" type="ORF">ORAREDHAP_LOCUS29533</name>
</gene>